<name>A0A9P8QAL4_WICPI</name>
<reference evidence="1" key="2">
    <citation type="submission" date="2021-01" db="EMBL/GenBank/DDBJ databases">
        <authorList>
            <person name="Schikora-Tamarit M.A."/>
        </authorList>
    </citation>
    <scope>NUCLEOTIDE SEQUENCE</scope>
    <source>
        <strain evidence="1">CBS2887</strain>
    </source>
</reference>
<dbReference type="OrthoDB" id="6778363at2759"/>
<comment type="caution">
    <text evidence="1">The sequence shown here is derived from an EMBL/GenBank/DDBJ whole genome shotgun (WGS) entry which is preliminary data.</text>
</comment>
<dbReference type="EMBL" id="JAEUBG010000835">
    <property type="protein sequence ID" value="KAH3687467.1"/>
    <property type="molecule type" value="Genomic_DNA"/>
</dbReference>
<evidence type="ECO:0000313" key="2">
    <source>
        <dbReference type="Proteomes" id="UP000774326"/>
    </source>
</evidence>
<reference evidence="1" key="1">
    <citation type="journal article" date="2021" name="Open Biol.">
        <title>Shared evolutionary footprints suggest mitochondrial oxidative damage underlies multiple complex I losses in fungi.</title>
        <authorList>
            <person name="Schikora-Tamarit M.A."/>
            <person name="Marcet-Houben M."/>
            <person name="Nosek J."/>
            <person name="Gabaldon T."/>
        </authorList>
    </citation>
    <scope>NUCLEOTIDE SEQUENCE</scope>
    <source>
        <strain evidence="1">CBS2887</strain>
    </source>
</reference>
<evidence type="ECO:0000313" key="1">
    <source>
        <dbReference type="EMBL" id="KAH3687467.1"/>
    </source>
</evidence>
<dbReference type="Proteomes" id="UP000774326">
    <property type="component" value="Unassembled WGS sequence"/>
</dbReference>
<gene>
    <name evidence="1" type="ORF">WICPIJ_001577</name>
</gene>
<protein>
    <submittedName>
        <fullName evidence="1">Uncharacterized protein</fullName>
    </submittedName>
</protein>
<organism evidence="1 2">
    <name type="scientific">Wickerhamomyces pijperi</name>
    <name type="common">Yeast</name>
    <name type="synonym">Pichia pijperi</name>
    <dbReference type="NCBI Taxonomy" id="599730"/>
    <lineage>
        <taxon>Eukaryota</taxon>
        <taxon>Fungi</taxon>
        <taxon>Dikarya</taxon>
        <taxon>Ascomycota</taxon>
        <taxon>Saccharomycotina</taxon>
        <taxon>Saccharomycetes</taxon>
        <taxon>Phaffomycetales</taxon>
        <taxon>Wickerhamomycetaceae</taxon>
        <taxon>Wickerhamomyces</taxon>
    </lineage>
</organism>
<proteinExistence type="predicted"/>
<sequence length="75" mass="8340">MIARFDLKSVSPNLEVLMLSISMWPSTGSIILKMAKASDDFPAPVLPTIPTFSPALMSKLMSFKTKSKFSRYLVE</sequence>
<dbReference type="AlphaFoldDB" id="A0A9P8QAL4"/>
<keyword evidence="2" id="KW-1185">Reference proteome</keyword>
<accession>A0A9P8QAL4</accession>